<dbReference type="InterPro" id="IPR020550">
    <property type="entry name" value="Inositol_monophosphatase_CS"/>
</dbReference>
<feature type="binding site" evidence="5">
    <location>
        <position position="91"/>
    </location>
    <ligand>
        <name>Mg(2+)</name>
        <dbReference type="ChEBI" id="CHEBI:18420"/>
        <label>1</label>
        <note>catalytic</note>
    </ligand>
</feature>
<dbReference type="GO" id="GO:0046854">
    <property type="term" value="P:phosphatidylinositol phosphate biosynthetic process"/>
    <property type="evidence" value="ECO:0007669"/>
    <property type="project" value="InterPro"/>
</dbReference>
<reference evidence="6 7" key="1">
    <citation type="submission" date="2016-11" db="EMBL/GenBank/DDBJ databases">
        <title>Actinomyces gypaetusis sp. nov. isolated from the vulture Gypaetus barbatus in Qinghai Tibet Plateau China.</title>
        <authorList>
            <person name="Meng X."/>
        </authorList>
    </citation>
    <scope>NUCLEOTIDE SEQUENCE [LARGE SCALE GENOMIC DNA]</scope>
    <source>
        <strain evidence="6 7">VUL4_2</strain>
    </source>
</reference>
<proteinExistence type="predicted"/>
<dbReference type="PANTHER" id="PTHR20854:SF4">
    <property type="entry name" value="INOSITOL-1-MONOPHOSPHATASE-RELATED"/>
    <property type="match status" value="1"/>
</dbReference>
<protein>
    <recommendedName>
        <fullName evidence="2">inositol-phosphate phosphatase</fullName>
        <ecNumber evidence="2">3.1.3.25</ecNumber>
    </recommendedName>
</protein>
<dbReference type="OrthoDB" id="9772456at2"/>
<name>A0A1Q5PJ94_9ACTO</name>
<feature type="binding site" evidence="5">
    <location>
        <position position="90"/>
    </location>
    <ligand>
        <name>Mg(2+)</name>
        <dbReference type="ChEBI" id="CHEBI:18420"/>
        <label>2</label>
    </ligand>
</feature>
<dbReference type="PROSITE" id="PS00630">
    <property type="entry name" value="IMP_2"/>
    <property type="match status" value="1"/>
</dbReference>
<gene>
    <name evidence="6" type="ORF">BSR29_08240</name>
</gene>
<keyword evidence="7" id="KW-1185">Reference proteome</keyword>
<evidence type="ECO:0000256" key="5">
    <source>
        <dbReference type="PIRSR" id="PIRSR600760-2"/>
    </source>
</evidence>
<dbReference type="InterPro" id="IPR000760">
    <property type="entry name" value="Inositol_monophosphatase-like"/>
</dbReference>
<feature type="binding site" evidence="5">
    <location>
        <position position="72"/>
    </location>
    <ligand>
        <name>Mg(2+)</name>
        <dbReference type="ChEBI" id="CHEBI:18420"/>
        <label>1</label>
        <note>catalytic</note>
    </ligand>
</feature>
<evidence type="ECO:0000256" key="3">
    <source>
        <dbReference type="ARBA" id="ARBA00022723"/>
    </source>
</evidence>
<dbReference type="GO" id="GO:0007165">
    <property type="term" value="P:signal transduction"/>
    <property type="evidence" value="ECO:0007669"/>
    <property type="project" value="TreeGrafter"/>
</dbReference>
<comment type="cofactor">
    <cofactor evidence="5">
        <name>Mg(2+)</name>
        <dbReference type="ChEBI" id="CHEBI:18420"/>
    </cofactor>
</comment>
<dbReference type="SUPFAM" id="SSF56655">
    <property type="entry name" value="Carbohydrate phosphatase"/>
    <property type="match status" value="1"/>
</dbReference>
<organism evidence="6 7">
    <name type="scientific">Boudabousia liubingyangii</name>
    <dbReference type="NCBI Taxonomy" id="1921764"/>
    <lineage>
        <taxon>Bacteria</taxon>
        <taxon>Bacillati</taxon>
        <taxon>Actinomycetota</taxon>
        <taxon>Actinomycetes</taxon>
        <taxon>Actinomycetales</taxon>
        <taxon>Actinomycetaceae</taxon>
        <taxon>Boudabousia</taxon>
    </lineage>
</organism>
<comment type="caution">
    <text evidence="6">The sequence shown here is derived from an EMBL/GenBank/DDBJ whole genome shotgun (WGS) entry which is preliminary data.</text>
</comment>
<evidence type="ECO:0000256" key="1">
    <source>
        <dbReference type="ARBA" id="ARBA00001033"/>
    </source>
</evidence>
<dbReference type="AlphaFoldDB" id="A0A1Q5PJ94"/>
<dbReference type="CDD" id="cd01637">
    <property type="entry name" value="IMPase_like"/>
    <property type="match status" value="1"/>
</dbReference>
<sequence length="279" mass="30569">MKSQYTGAELMAAAKAATDKAAEYLRTIDRSGIEREYKTDPHDIVTKHDKQTEEIIKEVLLKELPGCTIVGEESGESVGDSSVICYVDPIDGTSFFASGSPNFCTTVGIEQNGKLIAGVVNAPIMGWEFKTDGDQVWFNDTPVSPPAERPTQDCLALTYFPLVRDYNIDKEATTEASLAMKKTLASNVAMAPAALQMCYVAMGWADLTYYSYISSWDIAGGMAIVHALGGRTDSYPKGHIKDGRHHLSHCLVTYGTNRKIEVVDRELQGVALRRYPELA</sequence>
<dbReference type="GO" id="GO:0046872">
    <property type="term" value="F:metal ion binding"/>
    <property type="evidence" value="ECO:0007669"/>
    <property type="project" value="UniProtKB-KW"/>
</dbReference>
<dbReference type="GO" id="GO:0008934">
    <property type="term" value="F:inositol monophosphate 1-phosphatase activity"/>
    <property type="evidence" value="ECO:0007669"/>
    <property type="project" value="TreeGrafter"/>
</dbReference>
<dbReference type="EC" id="3.1.3.25" evidence="2"/>
<dbReference type="Gene3D" id="3.30.540.10">
    <property type="entry name" value="Fructose-1,6-Bisphosphatase, subunit A, domain 1"/>
    <property type="match status" value="1"/>
</dbReference>
<dbReference type="Proteomes" id="UP000186785">
    <property type="component" value="Unassembled WGS sequence"/>
</dbReference>
<dbReference type="RefSeq" id="WP_073709828.1">
    <property type="nucleotide sequence ID" value="NZ_MQSV01000007.1"/>
</dbReference>
<evidence type="ECO:0000313" key="7">
    <source>
        <dbReference type="Proteomes" id="UP000186785"/>
    </source>
</evidence>
<accession>A0A1Q5PJ94</accession>
<dbReference type="PRINTS" id="PR00377">
    <property type="entry name" value="IMPHPHTASES"/>
</dbReference>
<evidence type="ECO:0000256" key="2">
    <source>
        <dbReference type="ARBA" id="ARBA00013106"/>
    </source>
</evidence>
<dbReference type="GO" id="GO:0006020">
    <property type="term" value="P:inositol metabolic process"/>
    <property type="evidence" value="ECO:0007669"/>
    <property type="project" value="TreeGrafter"/>
</dbReference>
<keyword evidence="4 5" id="KW-0460">Magnesium</keyword>
<dbReference type="Pfam" id="PF00459">
    <property type="entry name" value="Inositol_P"/>
    <property type="match status" value="1"/>
</dbReference>
<dbReference type="PANTHER" id="PTHR20854">
    <property type="entry name" value="INOSITOL MONOPHOSPHATASE"/>
    <property type="match status" value="1"/>
</dbReference>
<feature type="binding site" evidence="5">
    <location>
        <position position="88"/>
    </location>
    <ligand>
        <name>Mg(2+)</name>
        <dbReference type="ChEBI" id="CHEBI:18420"/>
        <label>1</label>
        <note>catalytic</note>
    </ligand>
</feature>
<keyword evidence="3 5" id="KW-0479">Metal-binding</keyword>
<dbReference type="STRING" id="1921764.BSR28_04590"/>
<comment type="catalytic activity">
    <reaction evidence="1">
        <text>a myo-inositol phosphate + H2O = myo-inositol + phosphate</text>
        <dbReference type="Rhea" id="RHEA:24056"/>
        <dbReference type="ChEBI" id="CHEBI:15377"/>
        <dbReference type="ChEBI" id="CHEBI:17268"/>
        <dbReference type="ChEBI" id="CHEBI:43474"/>
        <dbReference type="ChEBI" id="CHEBI:84139"/>
        <dbReference type="EC" id="3.1.3.25"/>
    </reaction>
</comment>
<evidence type="ECO:0000256" key="4">
    <source>
        <dbReference type="ARBA" id="ARBA00022842"/>
    </source>
</evidence>
<feature type="binding site" evidence="5">
    <location>
        <position position="217"/>
    </location>
    <ligand>
        <name>Mg(2+)</name>
        <dbReference type="ChEBI" id="CHEBI:18420"/>
        <label>1</label>
        <note>catalytic</note>
    </ligand>
</feature>
<evidence type="ECO:0000313" key="6">
    <source>
        <dbReference type="EMBL" id="OKL45961.1"/>
    </source>
</evidence>
<dbReference type="Gene3D" id="3.40.190.80">
    <property type="match status" value="1"/>
</dbReference>
<dbReference type="EMBL" id="MQSV01000007">
    <property type="protein sequence ID" value="OKL45961.1"/>
    <property type="molecule type" value="Genomic_DNA"/>
</dbReference>